<dbReference type="AlphaFoldDB" id="A0A2S7T8I6"/>
<feature type="transmembrane region" description="Helical" evidence="1">
    <location>
        <begin position="104"/>
        <end position="121"/>
    </location>
</feature>
<dbReference type="EMBL" id="MQVX01000001">
    <property type="protein sequence ID" value="PQJ15964.1"/>
    <property type="molecule type" value="Genomic_DNA"/>
</dbReference>
<keyword evidence="1" id="KW-1133">Transmembrane helix</keyword>
<name>A0A2S7T8I6_9FLAO</name>
<comment type="caution">
    <text evidence="3">The sequence shown here is derived from an EMBL/GenBank/DDBJ whole genome shotgun (WGS) entry which is preliminary data.</text>
</comment>
<keyword evidence="1" id="KW-0472">Membrane</keyword>
<evidence type="ECO:0000313" key="4">
    <source>
        <dbReference type="Proteomes" id="UP000239366"/>
    </source>
</evidence>
<reference evidence="4" key="1">
    <citation type="submission" date="2016-11" db="EMBL/GenBank/DDBJ databases">
        <title>Trade-off between light-utilization and light-protection in marine flavobacteria.</title>
        <authorList>
            <person name="Kumagai Y."/>
            <person name="Yoshizawa S."/>
            <person name="Kogure K."/>
        </authorList>
    </citation>
    <scope>NUCLEOTIDE SEQUENCE [LARGE SCALE GENOMIC DNA]</scope>
    <source>
        <strain evidence="4">SG-18</strain>
    </source>
</reference>
<evidence type="ECO:0000259" key="2">
    <source>
        <dbReference type="Pfam" id="PF09413"/>
    </source>
</evidence>
<organism evidence="3 4">
    <name type="scientific">Aureicoccus marinus</name>
    <dbReference type="NCBI Taxonomy" id="754435"/>
    <lineage>
        <taxon>Bacteria</taxon>
        <taxon>Pseudomonadati</taxon>
        <taxon>Bacteroidota</taxon>
        <taxon>Flavobacteriia</taxon>
        <taxon>Flavobacteriales</taxon>
        <taxon>Flavobacteriaceae</taxon>
        <taxon>Aureicoccus</taxon>
    </lineage>
</organism>
<evidence type="ECO:0000313" key="3">
    <source>
        <dbReference type="EMBL" id="PQJ15964.1"/>
    </source>
</evidence>
<dbReference type="Gene3D" id="3.30.70.790">
    <property type="entry name" value="UreE, C-terminal domain"/>
    <property type="match status" value="1"/>
</dbReference>
<feature type="domain" description="DUF2007" evidence="2">
    <location>
        <begin position="4"/>
        <end position="69"/>
    </location>
</feature>
<dbReference type="SUPFAM" id="SSF54913">
    <property type="entry name" value="GlnB-like"/>
    <property type="match status" value="1"/>
</dbReference>
<dbReference type="InterPro" id="IPR018551">
    <property type="entry name" value="DUF2007"/>
</dbReference>
<accession>A0A2S7T8I6</accession>
<dbReference type="Proteomes" id="UP000239366">
    <property type="component" value="Unassembled WGS sequence"/>
</dbReference>
<protein>
    <recommendedName>
        <fullName evidence="2">DUF2007 domain-containing protein</fullName>
    </recommendedName>
</protein>
<dbReference type="OrthoDB" id="8480302at2"/>
<keyword evidence="1" id="KW-0812">Transmembrane</keyword>
<keyword evidence="4" id="KW-1185">Reference proteome</keyword>
<dbReference type="InterPro" id="IPR011322">
    <property type="entry name" value="N-reg_PII-like_a/b"/>
</dbReference>
<dbReference type="RefSeq" id="WP_105001632.1">
    <property type="nucleotide sequence ID" value="NZ_MQVX01000001.1"/>
</dbReference>
<proteinExistence type="predicted"/>
<sequence length="139" mass="15920">MELITLVTFDNTIEAHMVKAKLESEEITCFLFDENMVTLYPLYNITVGGIKLKINKKDEKKARKILLEFSNSKLLDDEGNPIQCPNCKSNEIYSGFKSMKGCKGVLSAIVSFFFLVFPVYFKTLYKCKSCGKEFKLNEE</sequence>
<gene>
    <name evidence="3" type="ORF">BST99_09705</name>
</gene>
<dbReference type="Pfam" id="PF09413">
    <property type="entry name" value="DUF2007"/>
    <property type="match status" value="1"/>
</dbReference>
<evidence type="ECO:0000256" key="1">
    <source>
        <dbReference type="SAM" id="Phobius"/>
    </source>
</evidence>